<protein>
    <recommendedName>
        <fullName evidence="1">Mannosyl-glycoprotein endo-beta-N-acetylglucosamidase-like domain-containing protein</fullName>
    </recommendedName>
</protein>
<dbReference type="Proteomes" id="UP000665561">
    <property type="component" value="Unassembled WGS sequence"/>
</dbReference>
<dbReference type="Pfam" id="PF01832">
    <property type="entry name" value="Glucosaminidase"/>
    <property type="match status" value="1"/>
</dbReference>
<gene>
    <name evidence="2" type="ORF">GT019_05525</name>
</gene>
<dbReference type="Gene3D" id="2.30.30.40">
    <property type="entry name" value="SH3 Domains"/>
    <property type="match status" value="1"/>
</dbReference>
<dbReference type="Gene3D" id="1.10.530.10">
    <property type="match status" value="1"/>
</dbReference>
<organism evidence="2 3">
    <name type="scientific">Paenibacillus glycinis</name>
    <dbReference type="NCBI Taxonomy" id="2697035"/>
    <lineage>
        <taxon>Bacteria</taxon>
        <taxon>Bacillati</taxon>
        <taxon>Bacillota</taxon>
        <taxon>Bacilli</taxon>
        <taxon>Bacillales</taxon>
        <taxon>Paenibacillaceae</taxon>
        <taxon>Paenibacillus</taxon>
    </lineage>
</organism>
<evidence type="ECO:0000259" key="1">
    <source>
        <dbReference type="Pfam" id="PF01832"/>
    </source>
</evidence>
<comment type="caution">
    <text evidence="2">The sequence shown here is derived from an EMBL/GenBank/DDBJ whole genome shotgun (WGS) entry which is preliminary data.</text>
</comment>
<evidence type="ECO:0000313" key="3">
    <source>
        <dbReference type="Proteomes" id="UP000665561"/>
    </source>
</evidence>
<name>A0ABW9XLK0_9BACL</name>
<evidence type="ECO:0000313" key="2">
    <source>
        <dbReference type="EMBL" id="NBD23324.1"/>
    </source>
</evidence>
<dbReference type="InterPro" id="IPR002901">
    <property type="entry name" value="MGlyc_endo_b_GlcNAc-like_dom"/>
</dbReference>
<sequence length="370" mass="39367">MSRSIQWNVVAYMTICAALLASLFVSFNLPASVWNKSSSDFALPRWHGQLPVASALPQPAPIAQAQPKSEFQPATVIPKAPPVTAAAVPAKTKTVSPPIETPLHTYKVTSFYLNVRALPSADADILRVVEQGTLLQVQQVTPSGWLSMKDGGYVNGRYAEAADPAPTAKTTRPDSPVSILSASASASAAFPMQANQAPQPKLQAKTAASGEAIALPAKPSKAGNPVKPTSKVMSASGMTKEHVAMLLKGTKLSGLGLEDVILGVEEKYGINAFFTIAVMKLESGNGKSTLSRTKNNLFGLNATTGNAHKMAFSFKTKGDSIRKFGQLINDNYVERGLTTIEKVARKYCPANGLWAGHVRTIMRSDYGKLD</sequence>
<proteinExistence type="predicted"/>
<reference evidence="2 3" key="1">
    <citation type="submission" date="2020-01" db="EMBL/GenBank/DDBJ databases">
        <title>Paenibacillus soybeanensis sp. nov. isolated from the nodules of soybean (Glycine max(L.) Merr).</title>
        <authorList>
            <person name="Wang H."/>
        </authorList>
    </citation>
    <scope>NUCLEOTIDE SEQUENCE [LARGE SCALE GENOMIC DNA]</scope>
    <source>
        <strain evidence="2 3">T1</strain>
    </source>
</reference>
<feature type="domain" description="Mannosyl-glycoprotein endo-beta-N-acetylglucosamidase-like" evidence="1">
    <location>
        <begin position="264"/>
        <end position="348"/>
    </location>
</feature>
<dbReference type="RefSeq" id="WP_161741746.1">
    <property type="nucleotide sequence ID" value="NZ_JAAAMV010000002.1"/>
</dbReference>
<keyword evidence="3" id="KW-1185">Reference proteome</keyword>
<dbReference type="EMBL" id="JAAAMV010000002">
    <property type="protein sequence ID" value="NBD23324.1"/>
    <property type="molecule type" value="Genomic_DNA"/>
</dbReference>
<accession>A0ABW9XLK0</accession>